<proteinExistence type="predicted"/>
<dbReference type="AlphaFoldDB" id="A0A8S3X5T7"/>
<evidence type="ECO:0000313" key="3">
    <source>
        <dbReference type="Proteomes" id="UP000691718"/>
    </source>
</evidence>
<dbReference type="OrthoDB" id="7426251at2759"/>
<reference evidence="2" key="1">
    <citation type="submission" date="2021-04" db="EMBL/GenBank/DDBJ databases">
        <authorList>
            <person name="Tunstrom K."/>
        </authorList>
    </citation>
    <scope>NUCLEOTIDE SEQUENCE</scope>
</reference>
<gene>
    <name evidence="2" type="ORF">PAPOLLO_LOCUS13892</name>
</gene>
<organism evidence="2 3">
    <name type="scientific">Parnassius apollo</name>
    <name type="common">Apollo butterfly</name>
    <name type="synonym">Papilio apollo</name>
    <dbReference type="NCBI Taxonomy" id="110799"/>
    <lineage>
        <taxon>Eukaryota</taxon>
        <taxon>Metazoa</taxon>
        <taxon>Ecdysozoa</taxon>
        <taxon>Arthropoda</taxon>
        <taxon>Hexapoda</taxon>
        <taxon>Insecta</taxon>
        <taxon>Pterygota</taxon>
        <taxon>Neoptera</taxon>
        <taxon>Endopterygota</taxon>
        <taxon>Lepidoptera</taxon>
        <taxon>Glossata</taxon>
        <taxon>Ditrysia</taxon>
        <taxon>Papilionoidea</taxon>
        <taxon>Papilionidae</taxon>
        <taxon>Parnassiinae</taxon>
        <taxon>Parnassini</taxon>
        <taxon>Parnassius</taxon>
        <taxon>Parnassius</taxon>
    </lineage>
</organism>
<protein>
    <submittedName>
        <fullName evidence="2">(apollo) hypothetical protein</fullName>
    </submittedName>
</protein>
<sequence length="580" mass="64442">MDNTWCVVPVTSDIMTATWLLEYIMCFVDSRVWAGRLSYSTRTHHLGADGRAHPTSFTRIPHCHNVSIPGPAGIMLVLLDESTTASNNHLPILRPAGVNVNPGSPYVQRFDSSNYLVDMTALLHNLLDDSELSSQRMCWALEWIEANMCTDMAFQLAFSLASELSAGLPESPTLEVAPEPNHRYQHPLNGAWTIVSPLLQYSQSTARVEHRAIVEDDRVVAYSSHWQSFELEADRPQYQCHTAHSVYRVMLALGLIEKNDYKMELRTVGGLQSMLVLKAAAITLSVALYLTHNDMDRWMWSSLYSEGTSGVVSAQNKLRTVTLNYVIPLSAHHLMQRASRTGSTVGQDITAYYGLDINRNQWALSIPMPIFAVLQWAAKFDIRVYAEVVGVHGNVKDNYCTMHVEVTPSTRYTMPWYTSTGNTFSRIPRLLSILPRGTPSFIPISIDDWAVQTPNAWAPEPLTNGFVSMVTCTSLRYHYRDVDGAASLLVLNPSISNVPFSRTFWGVSPTEYPDPPNLPFLYKAVANAGTGQQSVSQVVELENKKPPGPTQARPSDPPPMAPEATKTPMVPLATAGETHH</sequence>
<keyword evidence="3" id="KW-1185">Reference proteome</keyword>
<accession>A0A8S3X5T7</accession>
<name>A0A8S3X5T7_PARAO</name>
<feature type="region of interest" description="Disordered" evidence="1">
    <location>
        <begin position="542"/>
        <end position="580"/>
    </location>
</feature>
<comment type="caution">
    <text evidence="2">The sequence shown here is derived from an EMBL/GenBank/DDBJ whole genome shotgun (WGS) entry which is preliminary data.</text>
</comment>
<dbReference type="Proteomes" id="UP000691718">
    <property type="component" value="Unassembled WGS sequence"/>
</dbReference>
<dbReference type="EMBL" id="CAJQZP010000945">
    <property type="protein sequence ID" value="CAG5001343.1"/>
    <property type="molecule type" value="Genomic_DNA"/>
</dbReference>
<evidence type="ECO:0000313" key="2">
    <source>
        <dbReference type="EMBL" id="CAG5001343.1"/>
    </source>
</evidence>
<evidence type="ECO:0000256" key="1">
    <source>
        <dbReference type="SAM" id="MobiDB-lite"/>
    </source>
</evidence>